<keyword evidence="1" id="KW-1133">Transmembrane helix</keyword>
<accession>A0A210PKU4</accession>
<evidence type="ECO:0000313" key="3">
    <source>
        <dbReference type="EMBL" id="OWF37111.1"/>
    </source>
</evidence>
<dbReference type="GO" id="GO:0032259">
    <property type="term" value="P:methylation"/>
    <property type="evidence" value="ECO:0007669"/>
    <property type="project" value="UniProtKB-KW"/>
</dbReference>
<keyword evidence="4" id="KW-1185">Reference proteome</keyword>
<dbReference type="Pfam" id="PF13383">
    <property type="entry name" value="Methyltransf_22"/>
    <property type="match status" value="1"/>
</dbReference>
<comment type="caution">
    <text evidence="3">The sequence shown here is derived from an EMBL/GenBank/DDBJ whole genome shotgun (WGS) entry which is preliminary data.</text>
</comment>
<gene>
    <name evidence="3" type="ORF">KP79_PYT09801</name>
</gene>
<name>A0A210PKU4_MIZYE</name>
<organism evidence="3 4">
    <name type="scientific">Mizuhopecten yessoensis</name>
    <name type="common">Japanese scallop</name>
    <name type="synonym">Patinopecten yessoensis</name>
    <dbReference type="NCBI Taxonomy" id="6573"/>
    <lineage>
        <taxon>Eukaryota</taxon>
        <taxon>Metazoa</taxon>
        <taxon>Spiralia</taxon>
        <taxon>Lophotrochozoa</taxon>
        <taxon>Mollusca</taxon>
        <taxon>Bivalvia</taxon>
        <taxon>Autobranchia</taxon>
        <taxon>Pteriomorphia</taxon>
        <taxon>Pectinida</taxon>
        <taxon>Pectinoidea</taxon>
        <taxon>Pectinidae</taxon>
        <taxon>Mizuhopecten</taxon>
    </lineage>
</organism>
<dbReference type="Proteomes" id="UP000242188">
    <property type="component" value="Unassembled WGS sequence"/>
</dbReference>
<dbReference type="PANTHER" id="PTHR32026">
    <property type="entry name" value="METHYLTRANSFERASE-LIKE PROTEIN 24"/>
    <property type="match status" value="1"/>
</dbReference>
<dbReference type="InterPro" id="IPR026913">
    <property type="entry name" value="METTL24"/>
</dbReference>
<evidence type="ECO:0000256" key="1">
    <source>
        <dbReference type="SAM" id="Phobius"/>
    </source>
</evidence>
<keyword evidence="3" id="KW-0808">Transferase</keyword>
<feature type="domain" description="Methyltransferase" evidence="2">
    <location>
        <begin position="109"/>
        <end position="290"/>
    </location>
</feature>
<keyword evidence="3" id="KW-0489">Methyltransferase</keyword>
<dbReference type="PANTHER" id="PTHR32026:SF10">
    <property type="entry name" value="METHYLTRANSFERASE-LIKE PROTEIN 24-RELATED"/>
    <property type="match status" value="1"/>
</dbReference>
<dbReference type="OrthoDB" id="10006218at2759"/>
<dbReference type="EMBL" id="NEDP02005595">
    <property type="protein sequence ID" value="OWF37111.1"/>
    <property type="molecule type" value="Genomic_DNA"/>
</dbReference>
<dbReference type="AlphaFoldDB" id="A0A210PKU4"/>
<protein>
    <submittedName>
        <fullName evidence="3">Methyltransferase-like protein 24</fullName>
    </submittedName>
</protein>
<dbReference type="GO" id="GO:0008168">
    <property type="term" value="F:methyltransferase activity"/>
    <property type="evidence" value="ECO:0007669"/>
    <property type="project" value="UniProtKB-KW"/>
</dbReference>
<evidence type="ECO:0000259" key="2">
    <source>
        <dbReference type="Pfam" id="PF13383"/>
    </source>
</evidence>
<dbReference type="InterPro" id="IPR025714">
    <property type="entry name" value="Methyltranfer_dom"/>
</dbReference>
<keyword evidence="1" id="KW-0812">Transmembrane</keyword>
<proteinExistence type="predicted"/>
<reference evidence="3 4" key="1">
    <citation type="journal article" date="2017" name="Nat. Ecol. Evol.">
        <title>Scallop genome provides insights into evolution of bilaterian karyotype and development.</title>
        <authorList>
            <person name="Wang S."/>
            <person name="Zhang J."/>
            <person name="Jiao W."/>
            <person name="Li J."/>
            <person name="Xun X."/>
            <person name="Sun Y."/>
            <person name="Guo X."/>
            <person name="Huan P."/>
            <person name="Dong B."/>
            <person name="Zhang L."/>
            <person name="Hu X."/>
            <person name="Sun X."/>
            <person name="Wang J."/>
            <person name="Zhao C."/>
            <person name="Wang Y."/>
            <person name="Wang D."/>
            <person name="Huang X."/>
            <person name="Wang R."/>
            <person name="Lv J."/>
            <person name="Li Y."/>
            <person name="Zhang Z."/>
            <person name="Liu B."/>
            <person name="Lu W."/>
            <person name="Hui Y."/>
            <person name="Liang J."/>
            <person name="Zhou Z."/>
            <person name="Hou R."/>
            <person name="Li X."/>
            <person name="Liu Y."/>
            <person name="Li H."/>
            <person name="Ning X."/>
            <person name="Lin Y."/>
            <person name="Zhao L."/>
            <person name="Xing Q."/>
            <person name="Dou J."/>
            <person name="Li Y."/>
            <person name="Mao J."/>
            <person name="Guo H."/>
            <person name="Dou H."/>
            <person name="Li T."/>
            <person name="Mu C."/>
            <person name="Jiang W."/>
            <person name="Fu Q."/>
            <person name="Fu X."/>
            <person name="Miao Y."/>
            <person name="Liu J."/>
            <person name="Yu Q."/>
            <person name="Li R."/>
            <person name="Liao H."/>
            <person name="Li X."/>
            <person name="Kong Y."/>
            <person name="Jiang Z."/>
            <person name="Chourrout D."/>
            <person name="Li R."/>
            <person name="Bao Z."/>
        </authorList>
    </citation>
    <scope>NUCLEOTIDE SEQUENCE [LARGE SCALE GENOMIC DNA]</scope>
    <source>
        <strain evidence="3 4">PY_sf001</strain>
    </source>
</reference>
<sequence>MADMRRSTKRIAVAVCFSFFVVTILLIYNWKPGHHHKNPFEIDIYDDGDYDEDAKDAILRRHLIDYPLFNFKVQKEVRRPPAIVPQILVKKVQPITVTPSMSDAEVENNFFRYIETKDVICKNDKRLGFQHDGGYNVCFAPPFGLKKPCIVYSFGIYDDWNFDDAVSKIFKCNVFSFDPSISQSDHNRSSLIKFRKIGIGTKNGVNRKGWTLKTLGSILRRNHHEKTVIDYLKFDIEYDEWTVLQALHEEGSLWNVKQIGFEIHTNELFRQKDLPLRTTTKHDYIRMYKILQTLDRMNFKQFNYRLNPFGMFKSKVTNITRSCCYDIHFMNMNFVKKNYTIVES</sequence>
<evidence type="ECO:0000313" key="4">
    <source>
        <dbReference type="Proteomes" id="UP000242188"/>
    </source>
</evidence>
<feature type="transmembrane region" description="Helical" evidence="1">
    <location>
        <begin position="12"/>
        <end position="30"/>
    </location>
</feature>
<keyword evidence="1" id="KW-0472">Membrane</keyword>